<evidence type="ECO:0000256" key="3">
    <source>
        <dbReference type="ARBA" id="ARBA00022794"/>
    </source>
</evidence>
<dbReference type="EMBL" id="JBGBPQ010000016">
    <property type="protein sequence ID" value="KAL1508580.1"/>
    <property type="molecule type" value="Genomic_DNA"/>
</dbReference>
<evidence type="ECO:0000256" key="5">
    <source>
        <dbReference type="ARBA" id="ARBA00023069"/>
    </source>
</evidence>
<keyword evidence="4" id="KW-0282">Flagellum</keyword>
<dbReference type="PANTHER" id="PTHR22069:SF0">
    <property type="entry name" value="RADIAL SPOKE HEAD PROTEIN 9 HOMOLOG"/>
    <property type="match status" value="1"/>
</dbReference>
<evidence type="ECO:0000313" key="12">
    <source>
        <dbReference type="Proteomes" id="UP001515480"/>
    </source>
</evidence>
<dbReference type="AlphaFoldDB" id="A0AB34J100"/>
<dbReference type="Proteomes" id="UP001515480">
    <property type="component" value="Unassembled WGS sequence"/>
</dbReference>
<organism evidence="11 12">
    <name type="scientific">Prymnesium parvum</name>
    <name type="common">Toxic golden alga</name>
    <dbReference type="NCBI Taxonomy" id="97485"/>
    <lineage>
        <taxon>Eukaryota</taxon>
        <taxon>Haptista</taxon>
        <taxon>Haptophyta</taxon>
        <taxon>Prymnesiophyceae</taxon>
        <taxon>Prymnesiales</taxon>
        <taxon>Prymnesiaceae</taxon>
        <taxon>Prymnesium</taxon>
    </lineage>
</organism>
<evidence type="ECO:0000256" key="8">
    <source>
        <dbReference type="ARBA" id="ARBA00037822"/>
    </source>
</evidence>
<evidence type="ECO:0000256" key="9">
    <source>
        <dbReference type="ARBA" id="ARBA00038319"/>
    </source>
</evidence>
<keyword evidence="7" id="KW-0966">Cell projection</keyword>
<sequence length="285" mass="30391">MLRAARPSPHSALWCAAELSAVTKAAIPATTGNVLSLAHAAGMQSSFPLLQKNYKFSKVLFFGRIMGKAQDYLVAIGIEDSWLGQKKFFFCQDGVSWAQLPTPTAEEKANCAKLPSNQLLTGDPSFQIAVPSEPAADEEEEPEKVMIDEVLRLAVIVETIDSEAAMAPIGALSMGPTGAVLGNPAFTGIDKTTAMSASGYVFIHKTKPKDALASAAKKSLDFLVSCDELVPKGALCCGFDDASSVVTVRNLVWPGFLAYTMPGVAYWGYCYFGTGEKNADIAFML</sequence>
<evidence type="ECO:0000256" key="2">
    <source>
        <dbReference type="ARBA" id="ARBA00022490"/>
    </source>
</evidence>
<protein>
    <recommendedName>
        <fullName evidence="10">Radial spoke head protein 9 homolog</fullName>
    </recommendedName>
</protein>
<proteinExistence type="inferred from homology"/>
<keyword evidence="3" id="KW-0970">Cilium biogenesis/degradation</keyword>
<evidence type="ECO:0000256" key="7">
    <source>
        <dbReference type="ARBA" id="ARBA00023273"/>
    </source>
</evidence>
<comment type="similarity">
    <text evidence="9">Belongs to the flagellar radial spoke RSP9 family.</text>
</comment>
<keyword evidence="5" id="KW-0969">Cilium</keyword>
<dbReference type="GO" id="GO:0005930">
    <property type="term" value="C:axoneme"/>
    <property type="evidence" value="ECO:0007669"/>
    <property type="project" value="TreeGrafter"/>
</dbReference>
<evidence type="ECO:0000256" key="6">
    <source>
        <dbReference type="ARBA" id="ARBA00023212"/>
    </source>
</evidence>
<evidence type="ECO:0000256" key="4">
    <source>
        <dbReference type="ARBA" id="ARBA00022846"/>
    </source>
</evidence>
<dbReference type="GO" id="GO:0044458">
    <property type="term" value="P:motile cilium assembly"/>
    <property type="evidence" value="ECO:0007669"/>
    <property type="project" value="TreeGrafter"/>
</dbReference>
<keyword evidence="12" id="KW-1185">Reference proteome</keyword>
<evidence type="ECO:0000256" key="1">
    <source>
        <dbReference type="ARBA" id="ARBA00004611"/>
    </source>
</evidence>
<keyword evidence="2" id="KW-0963">Cytoplasm</keyword>
<name>A0AB34J100_PRYPA</name>
<dbReference type="InterPro" id="IPR055316">
    <property type="entry name" value="RSP9"/>
</dbReference>
<evidence type="ECO:0000256" key="10">
    <source>
        <dbReference type="ARBA" id="ARBA00041080"/>
    </source>
</evidence>
<gene>
    <name evidence="11" type="ORF">AB1Y20_004678</name>
</gene>
<dbReference type="GO" id="GO:0035082">
    <property type="term" value="P:axoneme assembly"/>
    <property type="evidence" value="ECO:0007669"/>
    <property type="project" value="InterPro"/>
</dbReference>
<comment type="subcellular location">
    <subcellularLocation>
        <location evidence="8">Cell projection</location>
        <location evidence="8">Kinocilium</location>
    </subcellularLocation>
    <subcellularLocation>
        <location evidence="1">Cytoplasm</location>
        <location evidence="1">Cytoskeleton</location>
        <location evidence="1">Flagellum axoneme</location>
    </subcellularLocation>
</comment>
<evidence type="ECO:0000313" key="11">
    <source>
        <dbReference type="EMBL" id="KAL1508580.1"/>
    </source>
</evidence>
<dbReference type="PANTHER" id="PTHR22069">
    <property type="entry name" value="MITOCHONDRIAL RIBOSOMAL PROTEIN S18"/>
    <property type="match status" value="1"/>
</dbReference>
<reference evidence="11 12" key="1">
    <citation type="journal article" date="2024" name="Science">
        <title>Giant polyketide synthase enzymes in the biosynthesis of giant marine polyether toxins.</title>
        <authorList>
            <person name="Fallon T.R."/>
            <person name="Shende V.V."/>
            <person name="Wierzbicki I.H."/>
            <person name="Pendleton A.L."/>
            <person name="Watervoot N.F."/>
            <person name="Auber R.P."/>
            <person name="Gonzalez D.J."/>
            <person name="Wisecaver J.H."/>
            <person name="Moore B.S."/>
        </authorList>
    </citation>
    <scope>NUCLEOTIDE SEQUENCE [LARGE SCALE GENOMIC DNA]</scope>
    <source>
        <strain evidence="11 12">12B1</strain>
    </source>
</reference>
<keyword evidence="6" id="KW-0206">Cytoskeleton</keyword>
<comment type="caution">
    <text evidence="11">The sequence shown here is derived from an EMBL/GenBank/DDBJ whole genome shotgun (WGS) entry which is preliminary data.</text>
</comment>
<dbReference type="GO" id="GO:0060294">
    <property type="term" value="P:cilium movement involved in cell motility"/>
    <property type="evidence" value="ECO:0007669"/>
    <property type="project" value="TreeGrafter"/>
</dbReference>
<accession>A0AB34J100</accession>